<dbReference type="InterPro" id="IPR021830">
    <property type="entry name" value="DUF3422"/>
</dbReference>
<dbReference type="EMBL" id="AWSQ01000001">
    <property type="protein sequence ID" value="KFX71308.1"/>
    <property type="molecule type" value="Genomic_DNA"/>
</dbReference>
<dbReference type="AlphaFoldDB" id="A0A0A1YQD3"/>
<dbReference type="Proteomes" id="UP000030063">
    <property type="component" value="Unassembled WGS sequence"/>
</dbReference>
<accession>A0A0A1YQD3</accession>
<evidence type="ECO:0008006" key="3">
    <source>
        <dbReference type="Google" id="ProtNLM"/>
    </source>
</evidence>
<dbReference type="RefSeq" id="WP_025164149.1">
    <property type="nucleotide sequence ID" value="NZ_AWSQ01000001.1"/>
</dbReference>
<evidence type="ECO:0000313" key="1">
    <source>
        <dbReference type="EMBL" id="KFX71308.1"/>
    </source>
</evidence>
<proteinExistence type="predicted"/>
<dbReference type="eggNOG" id="COG4949">
    <property type="taxonomic scope" value="Bacteria"/>
</dbReference>
<dbReference type="Pfam" id="PF11902">
    <property type="entry name" value="DUF3422"/>
    <property type="match status" value="1"/>
</dbReference>
<protein>
    <recommendedName>
        <fullName evidence="3">Egg lysin</fullName>
    </recommendedName>
</protein>
<organism evidence="1 2">
    <name type="scientific">Pseudomonas taeanensis MS-3</name>
    <dbReference type="NCBI Taxonomy" id="1395571"/>
    <lineage>
        <taxon>Bacteria</taxon>
        <taxon>Pseudomonadati</taxon>
        <taxon>Pseudomonadota</taxon>
        <taxon>Gammaproteobacteria</taxon>
        <taxon>Pseudomonadales</taxon>
        <taxon>Pseudomonadaceae</taxon>
        <taxon>Pseudomonas</taxon>
    </lineage>
</organism>
<comment type="caution">
    <text evidence="1">The sequence shown here is derived from an EMBL/GenBank/DDBJ whole genome shotgun (WGS) entry which is preliminary data.</text>
</comment>
<gene>
    <name evidence="1" type="ORF">TMS3_0105125</name>
</gene>
<dbReference type="STRING" id="1395571.TMS3_0105125"/>
<evidence type="ECO:0000313" key="2">
    <source>
        <dbReference type="Proteomes" id="UP000030063"/>
    </source>
</evidence>
<dbReference type="OrthoDB" id="9767470at2"/>
<keyword evidence="2" id="KW-1185">Reference proteome</keyword>
<name>A0A0A1YQD3_9PSED</name>
<sequence>MHNPAATPPNLDGLRFHTEREALFNELHTRPFPVLATPTRLAQLVLLPDTQQPDAEYQHLLRLCERHAVLPPSSNSSCYYQDFGGFELRWERHTEFSSYTLISQQPQGAPFDQDVLTLLPEHWLQQLPGRLISSNQLEIIPAPANEPAPHELRQHFEGQRLISSLVSDGQARLWSAYRIHSDGHGRVLIHNRGLNPCQTGRLVRTLLEMETYRMMLLLALPQAKSISPQIKAMERQLAASIQQINQIRDLADERHLLSELGSLAARVEQLIAAHNFRFAASRAYHELILNRLAELREQECLGLQTFREFLLRRLTPAWRTCEAAEQDLDDLARRIDRASELLRTRIDLTIETQNQQLMRAMDQRSHTQLRLQQTVEGLSVAAISYYLVGLCKYLAESAKVLGLIDSSTLATGLAVPLCATAVWLGMRRLKRSLHLPGAK</sequence>
<reference evidence="1 2" key="1">
    <citation type="journal article" date="2014" name="Genome Announc.">
        <title>Draft Genome Sequence of Petroleum Oil-Degrading Marine Bacterium Pseudomonas taeanensis Strain MS-3, Isolated from a Crude Oil-Contaminated Seashore.</title>
        <authorList>
            <person name="Lee S.Y."/>
            <person name="Kim S.H."/>
            <person name="Lee D.G."/>
            <person name="Shin S."/>
            <person name="Yun S.H."/>
            <person name="Choi C.W."/>
            <person name="Chung Y.H."/>
            <person name="Choi J.S."/>
            <person name="Kahng H.Y."/>
            <person name="Kim S.I."/>
        </authorList>
    </citation>
    <scope>NUCLEOTIDE SEQUENCE [LARGE SCALE GENOMIC DNA]</scope>
    <source>
        <strain evidence="1 2">MS-3</strain>
    </source>
</reference>